<dbReference type="EMBL" id="CP047121">
    <property type="protein sequence ID" value="QHB51332.1"/>
    <property type="molecule type" value="Genomic_DNA"/>
</dbReference>
<keyword evidence="1" id="KW-0472">Membrane</keyword>
<protein>
    <submittedName>
        <fullName evidence="2">Uncharacterized protein</fullName>
    </submittedName>
</protein>
<dbReference type="Proteomes" id="UP000465035">
    <property type="component" value="Chromosome"/>
</dbReference>
<evidence type="ECO:0000313" key="2">
    <source>
        <dbReference type="EMBL" id="QHB51332.1"/>
    </source>
</evidence>
<dbReference type="GeneID" id="69057403"/>
<feature type="transmembrane region" description="Helical" evidence="1">
    <location>
        <begin position="47"/>
        <end position="71"/>
    </location>
</feature>
<dbReference type="AlphaFoldDB" id="A0A6P1E6F8"/>
<keyword evidence="1" id="KW-1133">Transmembrane helix</keyword>
<organism evidence="2 3">
    <name type="scientific">Lentilactobacillus hilgardii</name>
    <name type="common">Lactobacillus hilgardii</name>
    <dbReference type="NCBI Taxonomy" id="1588"/>
    <lineage>
        <taxon>Bacteria</taxon>
        <taxon>Bacillati</taxon>
        <taxon>Bacillota</taxon>
        <taxon>Bacilli</taxon>
        <taxon>Lactobacillales</taxon>
        <taxon>Lactobacillaceae</taxon>
        <taxon>Lentilactobacillus</taxon>
    </lineage>
</organism>
<evidence type="ECO:0000313" key="3">
    <source>
        <dbReference type="Proteomes" id="UP000465035"/>
    </source>
</evidence>
<gene>
    <name evidence="2" type="ORF">GQR93_03400</name>
</gene>
<feature type="transmembrane region" description="Helical" evidence="1">
    <location>
        <begin position="9"/>
        <end position="27"/>
    </location>
</feature>
<dbReference type="RefSeq" id="WP_003552274.1">
    <property type="nucleotide sequence ID" value="NZ_CABKOL010000106.1"/>
</dbReference>
<proteinExistence type="predicted"/>
<accession>A0A6P1E6F8</accession>
<feature type="transmembrane region" description="Helical" evidence="1">
    <location>
        <begin position="143"/>
        <end position="164"/>
    </location>
</feature>
<sequence length="167" mass="19384">MSKQWKVQLCYWATFIIGGMLAFHINTREWLRLFPNVTDQEPKPRSLLELMMVSDFIELIIISALLAWLATRFLTKGQFHRDQLIWINLVMIGLMTVTIICLIVYPASSPLLLTITWSLSLLGSPFVILKNDSKIVITKDRQYYFWGVLIGIFYIVMLVLVFYGSTM</sequence>
<feature type="transmembrane region" description="Helical" evidence="1">
    <location>
        <begin position="83"/>
        <end position="105"/>
    </location>
</feature>
<keyword evidence="1" id="KW-0812">Transmembrane</keyword>
<evidence type="ECO:0000256" key="1">
    <source>
        <dbReference type="SAM" id="Phobius"/>
    </source>
</evidence>
<name>A0A6P1E6F8_LENHI</name>
<reference evidence="2 3" key="1">
    <citation type="submission" date="2019-12" db="EMBL/GenBank/DDBJ databases">
        <title>Lactobacillus hilgardii FLUB.</title>
        <authorList>
            <person name="Gustaw K."/>
        </authorList>
    </citation>
    <scope>NUCLEOTIDE SEQUENCE [LARGE SCALE GENOMIC DNA]</scope>
    <source>
        <strain evidence="2 3">FLUB</strain>
    </source>
</reference>
<feature type="transmembrane region" description="Helical" evidence="1">
    <location>
        <begin position="111"/>
        <end position="131"/>
    </location>
</feature>